<comment type="caution">
    <text evidence="2">The sequence shown here is derived from an EMBL/GenBank/DDBJ whole genome shotgun (WGS) entry which is preliminary data.</text>
</comment>
<dbReference type="EMBL" id="JAODAN010000006">
    <property type="protein sequence ID" value="KAK1923769.1"/>
    <property type="molecule type" value="Genomic_DNA"/>
</dbReference>
<dbReference type="InterPro" id="IPR002737">
    <property type="entry name" value="MEMO1_fam"/>
</dbReference>
<evidence type="ECO:0000313" key="3">
    <source>
        <dbReference type="Proteomes" id="UP001182556"/>
    </source>
</evidence>
<dbReference type="PANTHER" id="PTHR11060">
    <property type="entry name" value="PROTEIN MEMO1"/>
    <property type="match status" value="1"/>
</dbReference>
<keyword evidence="3" id="KW-1185">Reference proteome</keyword>
<accession>A0AAD9CZT6</accession>
<gene>
    <name evidence="2" type="ORF">DB88DRAFT_492368</name>
</gene>
<protein>
    <submittedName>
        <fullName evidence="2">MEMO1 family</fullName>
    </submittedName>
</protein>
<proteinExistence type="inferred from homology"/>
<dbReference type="Proteomes" id="UP001182556">
    <property type="component" value="Unassembled WGS sequence"/>
</dbReference>
<dbReference type="AlphaFoldDB" id="A0AAD9CZT6"/>
<evidence type="ECO:0000256" key="1">
    <source>
        <dbReference type="ARBA" id="ARBA00006315"/>
    </source>
</evidence>
<reference evidence="2" key="1">
    <citation type="submission" date="2023-02" db="EMBL/GenBank/DDBJ databases">
        <title>Identification and recombinant expression of a fungal hydrolase from Papiliotrema laurentii that hydrolyzes apple cutin and clears colloidal polyester polyurethane.</title>
        <authorList>
            <consortium name="DOE Joint Genome Institute"/>
            <person name="Roman V.A."/>
            <person name="Bojanowski C."/>
            <person name="Crable B.R."/>
            <person name="Wagner D.N."/>
            <person name="Hung C.S."/>
            <person name="Nadeau L.J."/>
            <person name="Schratz L."/>
            <person name="Haridas S."/>
            <person name="Pangilinan J."/>
            <person name="Lipzen A."/>
            <person name="Na H."/>
            <person name="Yan M."/>
            <person name="Ng V."/>
            <person name="Grigoriev I.V."/>
            <person name="Spatafora J.W."/>
            <person name="Barlow D."/>
            <person name="Biffinger J."/>
            <person name="Kelley-Loughnane N."/>
            <person name="Varaljay V.A."/>
            <person name="Crookes-Goodson W.J."/>
        </authorList>
    </citation>
    <scope>NUCLEOTIDE SEQUENCE</scope>
    <source>
        <strain evidence="2">5307AH</strain>
    </source>
</reference>
<evidence type="ECO:0000313" key="2">
    <source>
        <dbReference type="EMBL" id="KAK1923769.1"/>
    </source>
</evidence>
<name>A0AAD9CZT6_PAPLA</name>
<dbReference type="CDD" id="cd07361">
    <property type="entry name" value="MEMO_like"/>
    <property type="match status" value="1"/>
</dbReference>
<dbReference type="Pfam" id="PF01875">
    <property type="entry name" value="Memo"/>
    <property type="match status" value="1"/>
</dbReference>
<dbReference type="PANTHER" id="PTHR11060:SF0">
    <property type="entry name" value="PROTEIN MEMO1"/>
    <property type="match status" value="1"/>
</dbReference>
<dbReference type="HAMAP" id="MF_00055">
    <property type="entry name" value="MEMO1"/>
    <property type="match status" value="1"/>
</dbReference>
<comment type="similarity">
    <text evidence="1">Belongs to the MEMO1 family.</text>
</comment>
<sequence>MSGVRKATHAGSWYVADGEELAKELAGNLSKVNPLPDLDYDPPVQNAKAIIAPHAGYSYSGPAAAWAYAAIPTDKVKRVFLLGLSHHTALSGIALSPFASYSTPLGDIPLDLQVIKELKDTGAFSMFNKHADEDEHSLEMHLPYIRHVFKGRDDLKLVPLIVGHSHGPDNFSKILERYYKDPETFFIVSTDFCHWGVRFNHTPYFPHAPPPPGAVPPVPHLVLPASFEPPEMIKRYNGEKGVPIWQSIQFMDHEGIDLLRRPAEDGAVEKWQAYLAQTGNTICGRNPITVLMRLVQYAHAADEVKPTFTFVRYEQSSKCMTGRDSSVSYVSGVLRPA</sequence>
<organism evidence="2 3">
    <name type="scientific">Papiliotrema laurentii</name>
    <name type="common">Cryptococcus laurentii</name>
    <dbReference type="NCBI Taxonomy" id="5418"/>
    <lineage>
        <taxon>Eukaryota</taxon>
        <taxon>Fungi</taxon>
        <taxon>Dikarya</taxon>
        <taxon>Basidiomycota</taxon>
        <taxon>Agaricomycotina</taxon>
        <taxon>Tremellomycetes</taxon>
        <taxon>Tremellales</taxon>
        <taxon>Rhynchogastremaceae</taxon>
        <taxon>Papiliotrema</taxon>
    </lineage>
</organism>
<dbReference type="NCBIfam" id="TIGR04336">
    <property type="entry name" value="AmmeMemoSam_B"/>
    <property type="match status" value="1"/>
</dbReference>
<dbReference type="Gene3D" id="3.40.830.10">
    <property type="entry name" value="LigB-like"/>
    <property type="match status" value="1"/>
</dbReference>